<keyword evidence="3" id="KW-0472">Membrane</keyword>
<dbReference type="Proteomes" id="UP000215453">
    <property type="component" value="Chromosome 2"/>
</dbReference>
<evidence type="ECO:0000256" key="1">
    <source>
        <dbReference type="ARBA" id="ARBA00035112"/>
    </source>
</evidence>
<dbReference type="GO" id="GO:0043386">
    <property type="term" value="P:mycotoxin biosynthetic process"/>
    <property type="evidence" value="ECO:0007669"/>
    <property type="project" value="InterPro"/>
</dbReference>
<keyword evidence="3" id="KW-1133">Transmembrane helix</keyword>
<feature type="transmembrane region" description="Helical" evidence="3">
    <location>
        <begin position="43"/>
        <end position="63"/>
    </location>
</feature>
<comment type="similarity">
    <text evidence="1">Belongs to the ustYa family.</text>
</comment>
<keyword evidence="3" id="KW-0812">Transmembrane</keyword>
<dbReference type="AlphaFoldDB" id="A0A1Y6LA21"/>
<evidence type="ECO:0000256" key="2">
    <source>
        <dbReference type="SAM" id="MobiDB-lite"/>
    </source>
</evidence>
<evidence type="ECO:0000313" key="4">
    <source>
        <dbReference type="EMBL" id="SMY21344.1"/>
    </source>
</evidence>
<proteinExistence type="inferred from homology"/>
<accession>A0A1Y6LA21</accession>
<dbReference type="InterPro" id="IPR021765">
    <property type="entry name" value="UstYa-like"/>
</dbReference>
<organism evidence="4 5">
    <name type="scientific">Zymoseptoria tritici ST99CH_1A5</name>
    <dbReference type="NCBI Taxonomy" id="1276529"/>
    <lineage>
        <taxon>Eukaryota</taxon>
        <taxon>Fungi</taxon>
        <taxon>Dikarya</taxon>
        <taxon>Ascomycota</taxon>
        <taxon>Pezizomycotina</taxon>
        <taxon>Dothideomycetes</taxon>
        <taxon>Dothideomycetidae</taxon>
        <taxon>Mycosphaerellales</taxon>
        <taxon>Mycosphaerellaceae</taxon>
        <taxon>Zymoseptoria</taxon>
    </lineage>
</organism>
<name>A0A1Y6LA21_ZYMTR</name>
<dbReference type="PANTHER" id="PTHR33365">
    <property type="entry name" value="YALI0B05434P"/>
    <property type="match status" value="1"/>
</dbReference>
<gene>
    <name evidence="4" type="ORF">ZT1A5_G2782</name>
</gene>
<evidence type="ECO:0008006" key="6">
    <source>
        <dbReference type="Google" id="ProtNLM"/>
    </source>
</evidence>
<dbReference type="EMBL" id="LT882677">
    <property type="protein sequence ID" value="SMY21344.1"/>
    <property type="molecule type" value="Genomic_DNA"/>
</dbReference>
<feature type="region of interest" description="Disordered" evidence="2">
    <location>
        <begin position="1"/>
        <end position="28"/>
    </location>
</feature>
<feature type="region of interest" description="Disordered" evidence="2">
    <location>
        <begin position="311"/>
        <end position="330"/>
    </location>
</feature>
<dbReference type="Pfam" id="PF11807">
    <property type="entry name" value="UstYa"/>
    <property type="match status" value="1"/>
</dbReference>
<evidence type="ECO:0000313" key="5">
    <source>
        <dbReference type="Proteomes" id="UP000215453"/>
    </source>
</evidence>
<dbReference type="PANTHER" id="PTHR33365:SF14">
    <property type="entry name" value="TAT PATHWAY SIGNAL SEQUENCE"/>
    <property type="match status" value="1"/>
</dbReference>
<reference evidence="4 5" key="1">
    <citation type="submission" date="2016-10" db="EMBL/GenBank/DDBJ databases">
        <authorList>
            <person name="Varghese N."/>
        </authorList>
    </citation>
    <scope>NUCLEOTIDE SEQUENCE [LARGE SCALE GENOMIC DNA]</scope>
</reference>
<sequence>MYPYNEENDGASHSSSSDNKLESEGLLPDSPLRPRRISIPRTHLYLAWTLSLVTTAILAWTAARYSVSIESFPAKDRIASISWYSPIYNDISLDTEHVRVDGELWWNDSNIFRQDPSPETDAAWDDLLGGHANRIFVSKEDWIKSGLDPETGAQWLGDPTGETYMAEINAFHLVHCLNYLRKAAFLDYYEFMRPFNPLYWSHFYHCLDMIRQELMCTASLDLSPLVWSQHQKMPYPYFTIDRQCRRWDDIIRYRDEHQMNEEQLNVMLNATKPPHQKEIPIPDHAVTLLDNIGTWKKLNFQHVEAGDWGRNDMDGLPRVQRNPKDHFPSI</sequence>
<evidence type="ECO:0000256" key="3">
    <source>
        <dbReference type="SAM" id="Phobius"/>
    </source>
</evidence>
<protein>
    <recommendedName>
        <fullName evidence="6">Tat pathway signal sequence</fullName>
    </recommendedName>
</protein>